<dbReference type="Proteomes" id="UP000269493">
    <property type="component" value="Unassembled WGS sequence"/>
</dbReference>
<dbReference type="EMBL" id="RBXN01000005">
    <property type="protein sequence ID" value="RKT51444.1"/>
    <property type="molecule type" value="Genomic_DNA"/>
</dbReference>
<gene>
    <name evidence="1" type="ORF">BC742_1717</name>
</gene>
<keyword evidence="2" id="KW-1185">Reference proteome</keyword>
<dbReference type="InterPro" id="IPR032342">
    <property type="entry name" value="DUF4861"/>
</dbReference>
<organism evidence="1 2">
    <name type="scientific">Coprobacter fastidiosus NSB1 = JCM 33896</name>
    <dbReference type="NCBI Taxonomy" id="1349822"/>
    <lineage>
        <taxon>Bacteria</taxon>
        <taxon>Pseudomonadati</taxon>
        <taxon>Bacteroidota</taxon>
        <taxon>Bacteroidia</taxon>
        <taxon>Bacteroidales</taxon>
        <taxon>Barnesiellaceae</taxon>
        <taxon>Coprobacter</taxon>
    </lineage>
</organism>
<sequence length="420" mass="48547">MLMVLPQNQFKFMETLFNYPSRQIYYMKYLTVFIFIFSSLWVQAQVTRTCRVRNNSNEQIYDAAIVLPVKDNNVKGVTIYYKGKEIASQLDDLDQDGIADEIVFLSDFKGKEKKEFTITFSEKPFPTNRYAARVHAQMFKKEKDKSITPITEASSPTGTLYKNLHHHGPAFESELMAYRIYFDKKQTVDVYGKYHKQLELARSLWYPTDEQLAEGFGDDILRVSGSTGVGTLKGWNGKKAIHIEPVDNREARIIASGPLRTVVDMNSYGWLYNGKKIDLKSRYILYAGHRDAEVYNTFTGDTDSLIFCTGVQKIKDCEMDQNGKNRIAVWGTDFPVNDTIKYEKQTLGLAVDLRKAKCIKPAEDKANYLYLVEPDNNNQINYRITVCSHKETFGYHNSKDFFKYVRIWASRPCNLLEINY</sequence>
<proteinExistence type="predicted"/>
<evidence type="ECO:0000313" key="1">
    <source>
        <dbReference type="EMBL" id="RKT51444.1"/>
    </source>
</evidence>
<evidence type="ECO:0000313" key="2">
    <source>
        <dbReference type="Proteomes" id="UP000269493"/>
    </source>
</evidence>
<accession>A0A495VQ55</accession>
<name>A0A495VQ55_9BACT</name>
<reference evidence="1 2" key="1">
    <citation type="submission" date="2018-10" db="EMBL/GenBank/DDBJ databases">
        <title>Genomic Encyclopedia of Archaeal and Bacterial Type Strains, Phase II (KMG-II): from individual species to whole genera.</title>
        <authorList>
            <person name="Goeker M."/>
        </authorList>
    </citation>
    <scope>NUCLEOTIDE SEQUENCE [LARGE SCALE GENOMIC DNA]</scope>
    <source>
        <strain evidence="1 2">NSB1</strain>
    </source>
</reference>
<dbReference type="AlphaFoldDB" id="A0A495VQ55"/>
<protein>
    <submittedName>
        <fullName evidence="1">Uncharacterized protein DUF4861</fullName>
    </submittedName>
</protein>
<comment type="caution">
    <text evidence="1">The sequence shown here is derived from an EMBL/GenBank/DDBJ whole genome shotgun (WGS) entry which is preliminary data.</text>
</comment>
<dbReference type="Pfam" id="PF16153">
    <property type="entry name" value="DUF4861"/>
    <property type="match status" value="1"/>
</dbReference>